<name>A0ABV8U8A1_9PROT</name>
<dbReference type="InterPro" id="IPR050900">
    <property type="entry name" value="Transposase_IS3/IS150/IS904"/>
</dbReference>
<dbReference type="PANTHER" id="PTHR46889">
    <property type="entry name" value="TRANSPOSASE INSF FOR INSERTION SEQUENCE IS3B-RELATED"/>
    <property type="match status" value="1"/>
</dbReference>
<dbReference type="InterPro" id="IPR012337">
    <property type="entry name" value="RNaseH-like_sf"/>
</dbReference>
<dbReference type="Proteomes" id="UP001595776">
    <property type="component" value="Unassembled WGS sequence"/>
</dbReference>
<evidence type="ECO:0000313" key="4">
    <source>
        <dbReference type="Proteomes" id="UP001595776"/>
    </source>
</evidence>
<sequence length="450" mass="52294">MRAKSASSKSGAEKAVKDIRRANRRKFNAEEKIRIVIEGLRGEGSIAELCRREGIAQSLYYSWSKEFLEAGKKRLAGDTERAATTDEVKTLKRETRDLKEALAEQMLENRLLKKKHDRGWGRPRMRYAGAEKREIIRLVGESHLPVKQTLEMLGVSRPTFYRWLDKLETDGPDALDDKPSVPGKVWNRIPEKVRQQVTDMALEQPDLSPRELAVRFTDTQRYFVSEASVYRMLKEQDLITSPNWVVIRAADEFRDKTTAPNQMWQTDFTYLKVIGWGWMYLSTILDDYSRHVIAWKLCTTMKAEDVKDTLKLALKASGCDSAKVSHRPRLLSDNGSSYVAEELAHFLESQKMSHVRGAPYHPQTQGKIERWHQTLKNRLLLENYYLPGDLKRQIASFIKHYNHHRYHESLNNLTPADVYFGRGQAILEKRRKIKENTIRQRRLLHQMQAA</sequence>
<comment type="caution">
    <text evidence="3">The sequence shown here is derived from an EMBL/GenBank/DDBJ whole genome shotgun (WGS) entry which is preliminary data.</text>
</comment>
<dbReference type="Pfam" id="PF13565">
    <property type="entry name" value="HTH_32"/>
    <property type="match status" value="1"/>
</dbReference>
<dbReference type="InterPro" id="IPR048020">
    <property type="entry name" value="Transpos_IS3"/>
</dbReference>
<protein>
    <submittedName>
        <fullName evidence="3">IS3 family transposase</fullName>
    </submittedName>
</protein>
<dbReference type="NCBIfam" id="NF033516">
    <property type="entry name" value="transpos_IS3"/>
    <property type="match status" value="1"/>
</dbReference>
<dbReference type="RefSeq" id="WP_156432039.1">
    <property type="nucleotide sequence ID" value="NZ_JBHSCR010000003.1"/>
</dbReference>
<proteinExistence type="predicted"/>
<gene>
    <name evidence="3" type="ORF">ACFO5Q_04440</name>
</gene>
<dbReference type="InterPro" id="IPR001584">
    <property type="entry name" value="Integrase_cat-core"/>
</dbReference>
<keyword evidence="1" id="KW-0175">Coiled coil</keyword>
<dbReference type="Gene3D" id="3.30.420.10">
    <property type="entry name" value="Ribonuclease H-like superfamily/Ribonuclease H"/>
    <property type="match status" value="1"/>
</dbReference>
<evidence type="ECO:0000259" key="2">
    <source>
        <dbReference type="PROSITE" id="PS50994"/>
    </source>
</evidence>
<dbReference type="InterPro" id="IPR002514">
    <property type="entry name" value="Transposase_8"/>
</dbReference>
<dbReference type="Pfam" id="PF01527">
    <property type="entry name" value="HTH_Tnp_1"/>
    <property type="match status" value="1"/>
</dbReference>
<dbReference type="InterPro" id="IPR009057">
    <property type="entry name" value="Homeodomain-like_sf"/>
</dbReference>
<reference evidence="4" key="1">
    <citation type="journal article" date="2019" name="Int. J. Syst. Evol. Microbiol.">
        <title>The Global Catalogue of Microorganisms (GCM) 10K type strain sequencing project: providing services to taxonomists for standard genome sequencing and annotation.</title>
        <authorList>
            <consortium name="The Broad Institute Genomics Platform"/>
            <consortium name="The Broad Institute Genome Sequencing Center for Infectious Disease"/>
            <person name="Wu L."/>
            <person name="Ma J."/>
        </authorList>
    </citation>
    <scope>NUCLEOTIDE SEQUENCE [LARGE SCALE GENOMIC DNA]</scope>
    <source>
        <strain evidence="4">CGMCC 1.15304</strain>
    </source>
</reference>
<dbReference type="SUPFAM" id="SSF46689">
    <property type="entry name" value="Homeodomain-like"/>
    <property type="match status" value="1"/>
</dbReference>
<keyword evidence="4" id="KW-1185">Reference proteome</keyword>
<evidence type="ECO:0000313" key="3">
    <source>
        <dbReference type="EMBL" id="MFC4347084.1"/>
    </source>
</evidence>
<dbReference type="InterPro" id="IPR010921">
    <property type="entry name" value="Trp_repressor/repl_initiator"/>
</dbReference>
<dbReference type="EMBL" id="JBHSCR010000003">
    <property type="protein sequence ID" value="MFC4347084.1"/>
    <property type="molecule type" value="Genomic_DNA"/>
</dbReference>
<accession>A0ABV8U8A1</accession>
<dbReference type="PANTHER" id="PTHR46889:SF5">
    <property type="entry name" value="INTEGRASE PROTEIN"/>
    <property type="match status" value="1"/>
</dbReference>
<dbReference type="PROSITE" id="PS50994">
    <property type="entry name" value="INTEGRASE"/>
    <property type="match status" value="1"/>
</dbReference>
<organism evidence="3 4">
    <name type="scientific">Kordiimonas lipolytica</name>
    <dbReference type="NCBI Taxonomy" id="1662421"/>
    <lineage>
        <taxon>Bacteria</taxon>
        <taxon>Pseudomonadati</taxon>
        <taxon>Pseudomonadota</taxon>
        <taxon>Alphaproteobacteria</taxon>
        <taxon>Kordiimonadales</taxon>
        <taxon>Kordiimonadaceae</taxon>
        <taxon>Kordiimonas</taxon>
    </lineage>
</organism>
<dbReference type="SUPFAM" id="SSF48295">
    <property type="entry name" value="TrpR-like"/>
    <property type="match status" value="1"/>
</dbReference>
<feature type="domain" description="Integrase catalytic" evidence="2">
    <location>
        <begin position="256"/>
        <end position="423"/>
    </location>
</feature>
<dbReference type="Gene3D" id="1.10.10.10">
    <property type="entry name" value="Winged helix-like DNA-binding domain superfamily/Winged helix DNA-binding domain"/>
    <property type="match status" value="1"/>
</dbReference>
<dbReference type="SUPFAM" id="SSF53098">
    <property type="entry name" value="Ribonuclease H-like"/>
    <property type="match status" value="1"/>
</dbReference>
<feature type="coiled-coil region" evidence="1">
    <location>
        <begin position="81"/>
        <end position="108"/>
    </location>
</feature>
<evidence type="ECO:0000256" key="1">
    <source>
        <dbReference type="SAM" id="Coils"/>
    </source>
</evidence>
<dbReference type="Pfam" id="PF00665">
    <property type="entry name" value="rve"/>
    <property type="match status" value="1"/>
</dbReference>
<dbReference type="InterPro" id="IPR036388">
    <property type="entry name" value="WH-like_DNA-bd_sf"/>
</dbReference>
<dbReference type="InterPro" id="IPR036397">
    <property type="entry name" value="RNaseH_sf"/>
</dbReference>